<proteinExistence type="predicted"/>
<evidence type="ECO:0000313" key="1">
    <source>
        <dbReference type="EMBL" id="WZN44678.1"/>
    </source>
</evidence>
<evidence type="ECO:0000313" key="2">
    <source>
        <dbReference type="Proteomes" id="UP001449657"/>
    </source>
</evidence>
<dbReference type="Proteomes" id="UP001449657">
    <property type="component" value="Chromosome"/>
</dbReference>
<name>A0ABZ2YZ21_9BACT</name>
<accession>A0ABZ2YZ21</accession>
<gene>
    <name evidence="1" type="ORF">WJU22_17420</name>
</gene>
<organism evidence="1 2">
    <name type="scientific">Chitinophaga caseinilytica</name>
    <dbReference type="NCBI Taxonomy" id="2267521"/>
    <lineage>
        <taxon>Bacteria</taxon>
        <taxon>Pseudomonadati</taxon>
        <taxon>Bacteroidota</taxon>
        <taxon>Chitinophagia</taxon>
        <taxon>Chitinophagales</taxon>
        <taxon>Chitinophagaceae</taxon>
        <taxon>Chitinophaga</taxon>
    </lineage>
</organism>
<keyword evidence="2" id="KW-1185">Reference proteome</keyword>
<dbReference type="RefSeq" id="WP_341839447.1">
    <property type="nucleotide sequence ID" value="NZ_CP149792.1"/>
</dbReference>
<reference evidence="1 2" key="1">
    <citation type="submission" date="2024-03" db="EMBL/GenBank/DDBJ databases">
        <title>Chitinophaga caseinilytica sp. nov., a casein hydrolysing bacterium isolated from forest soil.</title>
        <authorList>
            <person name="Lee D.S."/>
            <person name="Han D.M."/>
            <person name="Baek J.H."/>
            <person name="Choi D.G."/>
            <person name="Jeon J.H."/>
            <person name="Jeon C.O."/>
        </authorList>
    </citation>
    <scope>NUCLEOTIDE SEQUENCE [LARGE SCALE GENOMIC DNA]</scope>
    <source>
        <strain evidence="1 2">KACC 19118</strain>
    </source>
</reference>
<sequence length="79" mass="9299">MNQLNPIAMKLAELKKLEKKDCIFLEDVDPIFRDDLQTFIIGETMTLKDGKLIIHRSLFRRWLQKIQTEGLDHKKDATT</sequence>
<protein>
    <submittedName>
        <fullName evidence="1">Uncharacterized protein</fullName>
    </submittedName>
</protein>
<dbReference type="EMBL" id="CP150096">
    <property type="protein sequence ID" value="WZN44678.1"/>
    <property type="molecule type" value="Genomic_DNA"/>
</dbReference>